<dbReference type="InterPro" id="IPR000160">
    <property type="entry name" value="GGDEF_dom"/>
</dbReference>
<dbReference type="Gene3D" id="3.30.450.20">
    <property type="entry name" value="PAS domain"/>
    <property type="match status" value="1"/>
</dbReference>
<dbReference type="InterPro" id="IPR000014">
    <property type="entry name" value="PAS"/>
</dbReference>
<dbReference type="Gene3D" id="3.30.70.270">
    <property type="match status" value="1"/>
</dbReference>
<dbReference type="CDD" id="cd00130">
    <property type="entry name" value="PAS"/>
    <property type="match status" value="1"/>
</dbReference>
<accession>A0A254PR48</accession>
<reference evidence="4 5" key="1">
    <citation type="submission" date="2017-05" db="EMBL/GenBank/DDBJ databases">
        <title>Polynucleobacter sp. MWH-K35W1 isolated from the permanently anoxic monimolimnion of a meromictic lake.</title>
        <authorList>
            <person name="Hahn M.W."/>
        </authorList>
    </citation>
    <scope>NUCLEOTIDE SEQUENCE [LARGE SCALE GENOMIC DNA]</scope>
    <source>
        <strain evidence="4 5">MWH-K35W1</strain>
    </source>
</reference>
<dbReference type="InterPro" id="IPR052163">
    <property type="entry name" value="DGC-Regulatory_Protein"/>
</dbReference>
<evidence type="ECO:0000313" key="4">
    <source>
        <dbReference type="EMBL" id="OWS69020.1"/>
    </source>
</evidence>
<proteinExistence type="predicted"/>
<dbReference type="PANTHER" id="PTHR46663">
    <property type="entry name" value="DIGUANYLATE CYCLASE DGCT-RELATED"/>
    <property type="match status" value="1"/>
</dbReference>
<keyword evidence="5" id="KW-1185">Reference proteome</keyword>
<dbReference type="InterPro" id="IPR035965">
    <property type="entry name" value="PAS-like_dom_sf"/>
</dbReference>
<feature type="domain" description="PAC" evidence="2">
    <location>
        <begin position="89"/>
        <end position="141"/>
    </location>
</feature>
<dbReference type="EMBL" id="NGUO01000026">
    <property type="protein sequence ID" value="OWS69020.1"/>
    <property type="molecule type" value="Genomic_DNA"/>
</dbReference>
<evidence type="ECO:0000259" key="2">
    <source>
        <dbReference type="PROSITE" id="PS50113"/>
    </source>
</evidence>
<dbReference type="PROSITE" id="PS50113">
    <property type="entry name" value="PAC"/>
    <property type="match status" value="1"/>
</dbReference>
<dbReference type="InterPro" id="IPR043128">
    <property type="entry name" value="Rev_trsase/Diguanyl_cyclase"/>
</dbReference>
<dbReference type="PROSITE" id="PS50112">
    <property type="entry name" value="PAS"/>
    <property type="match status" value="1"/>
</dbReference>
<dbReference type="SUPFAM" id="SSF55073">
    <property type="entry name" value="Nucleotide cyclase"/>
    <property type="match status" value="1"/>
</dbReference>
<dbReference type="Pfam" id="PF13426">
    <property type="entry name" value="PAS_9"/>
    <property type="match status" value="1"/>
</dbReference>
<evidence type="ECO:0000259" key="3">
    <source>
        <dbReference type="PROSITE" id="PS50887"/>
    </source>
</evidence>
<dbReference type="OrthoDB" id="9813903at2"/>
<name>A0A254PR48_9BURK</name>
<feature type="domain" description="PAS" evidence="1">
    <location>
        <begin position="15"/>
        <end position="60"/>
    </location>
</feature>
<dbReference type="AlphaFoldDB" id="A0A254PR48"/>
<dbReference type="SMART" id="SM00086">
    <property type="entry name" value="PAC"/>
    <property type="match status" value="1"/>
</dbReference>
<dbReference type="InterPro" id="IPR001610">
    <property type="entry name" value="PAC"/>
</dbReference>
<sequence>MDAVTSGLKVRALLGRRALDNAINMLGQGVVISDENGIIISVNEAFTSITGYVLNDFDGKGYGELFNGPKTNKNTIAKIDLAYMDLSHFSGEILHYRKGGAAFWNELSISPIFNKQGDICNFIMTIRDISDRIKIDDKTKKLAFFDQLTNLPNRNLCLDRLNQALVQSKRSALYGALLFIDIDNLKFINDQYGHEVGDLLLAEFAKRISNGLRAKDTSSRFGGDEFVVILNEFTNNYSQTASQVSSIANKILSSLSNKYTFTICHVTRGETSIQFESSASIGASLFLGNQIKSSNIIKRADMAMYEAKKMGGNQVRFYAP</sequence>
<dbReference type="NCBIfam" id="TIGR00254">
    <property type="entry name" value="GGDEF"/>
    <property type="match status" value="1"/>
</dbReference>
<dbReference type="CDD" id="cd01949">
    <property type="entry name" value="GGDEF"/>
    <property type="match status" value="1"/>
</dbReference>
<dbReference type="RefSeq" id="WP_088528305.1">
    <property type="nucleotide sequence ID" value="NZ_NGUO01000026.1"/>
</dbReference>
<dbReference type="InterPro" id="IPR000700">
    <property type="entry name" value="PAS-assoc_C"/>
</dbReference>
<evidence type="ECO:0008006" key="6">
    <source>
        <dbReference type="Google" id="ProtNLM"/>
    </source>
</evidence>
<dbReference type="Pfam" id="PF00990">
    <property type="entry name" value="GGDEF"/>
    <property type="match status" value="1"/>
</dbReference>
<dbReference type="InterPro" id="IPR029787">
    <property type="entry name" value="Nucleotide_cyclase"/>
</dbReference>
<dbReference type="PANTHER" id="PTHR46663:SF3">
    <property type="entry name" value="SLL0267 PROTEIN"/>
    <property type="match status" value="1"/>
</dbReference>
<evidence type="ECO:0000313" key="5">
    <source>
        <dbReference type="Proteomes" id="UP000198104"/>
    </source>
</evidence>
<dbReference type="SUPFAM" id="SSF55785">
    <property type="entry name" value="PYP-like sensor domain (PAS domain)"/>
    <property type="match status" value="1"/>
</dbReference>
<feature type="domain" description="GGDEF" evidence="3">
    <location>
        <begin position="173"/>
        <end position="320"/>
    </location>
</feature>
<evidence type="ECO:0000259" key="1">
    <source>
        <dbReference type="PROSITE" id="PS50112"/>
    </source>
</evidence>
<gene>
    <name evidence="4" type="ORF">CBI30_10815</name>
</gene>
<dbReference type="NCBIfam" id="TIGR00229">
    <property type="entry name" value="sensory_box"/>
    <property type="match status" value="1"/>
</dbReference>
<dbReference type="SMART" id="SM00267">
    <property type="entry name" value="GGDEF"/>
    <property type="match status" value="1"/>
</dbReference>
<comment type="caution">
    <text evidence="4">The sequence shown here is derived from an EMBL/GenBank/DDBJ whole genome shotgun (WGS) entry which is preliminary data.</text>
</comment>
<protein>
    <recommendedName>
        <fullName evidence="6">Sensor domain-containing diguanylate cyclase</fullName>
    </recommendedName>
</protein>
<dbReference type="Proteomes" id="UP000198104">
    <property type="component" value="Unassembled WGS sequence"/>
</dbReference>
<dbReference type="PROSITE" id="PS50887">
    <property type="entry name" value="GGDEF"/>
    <property type="match status" value="1"/>
</dbReference>
<organism evidence="4 5">
    <name type="scientific">Polynucleobacter aenigmaticus</name>
    <dbReference type="NCBI Taxonomy" id="1743164"/>
    <lineage>
        <taxon>Bacteria</taxon>
        <taxon>Pseudomonadati</taxon>
        <taxon>Pseudomonadota</taxon>
        <taxon>Betaproteobacteria</taxon>
        <taxon>Burkholderiales</taxon>
        <taxon>Burkholderiaceae</taxon>
        <taxon>Polynucleobacter</taxon>
    </lineage>
</organism>